<evidence type="ECO:0000259" key="1">
    <source>
        <dbReference type="Pfam" id="PF13614"/>
    </source>
</evidence>
<dbReference type="PANTHER" id="PTHR13696">
    <property type="entry name" value="P-LOOP CONTAINING NUCLEOSIDE TRIPHOSPHATE HYDROLASE"/>
    <property type="match status" value="1"/>
</dbReference>
<dbReference type="AlphaFoldDB" id="X0YE56"/>
<dbReference type="CDD" id="cd02042">
    <property type="entry name" value="ParAB_family"/>
    <property type="match status" value="1"/>
</dbReference>
<dbReference type="EMBL" id="BARS01044335">
    <property type="protein sequence ID" value="GAG35101.1"/>
    <property type="molecule type" value="Genomic_DNA"/>
</dbReference>
<protein>
    <recommendedName>
        <fullName evidence="1">AAA domain-containing protein</fullName>
    </recommendedName>
</protein>
<proteinExistence type="predicted"/>
<comment type="caution">
    <text evidence="2">The sequence shown here is derived from an EMBL/GenBank/DDBJ whole genome shotgun (WGS) entry which is preliminary data.</text>
</comment>
<sequence>KASDVIQSTETENLDIMPSDLSLAIADFRLSSEQNKEFRLRKKLLPIENQYDFALIDSPPTFGTLTMNAFTAGNEIILPMQLEYLSLQGVSNFIDTLNFVNEEVNSIINHKIEIGGVLLTFFNTRTKLSKEVHAAVDKIFDKKVFQAKIPQNVKLGEAQSHGQSIFEYDARCKGAKAYEKLAEEISLKYAKERKCPTSVK</sequence>
<reference evidence="2" key="1">
    <citation type="journal article" date="2014" name="Front. Microbiol.">
        <title>High frequency of phylogenetically diverse reductive dehalogenase-homologous genes in deep subseafloor sedimentary metagenomes.</title>
        <authorList>
            <person name="Kawai M."/>
            <person name="Futagami T."/>
            <person name="Toyoda A."/>
            <person name="Takaki Y."/>
            <person name="Nishi S."/>
            <person name="Hori S."/>
            <person name="Arai W."/>
            <person name="Tsubouchi T."/>
            <person name="Morono Y."/>
            <person name="Uchiyama I."/>
            <person name="Ito T."/>
            <person name="Fujiyama A."/>
            <person name="Inagaki F."/>
            <person name="Takami H."/>
        </authorList>
    </citation>
    <scope>NUCLEOTIDE SEQUENCE</scope>
    <source>
        <strain evidence="2">Expedition CK06-06</strain>
    </source>
</reference>
<feature type="domain" description="AAA" evidence="1">
    <location>
        <begin position="3"/>
        <end position="108"/>
    </location>
</feature>
<evidence type="ECO:0000313" key="2">
    <source>
        <dbReference type="EMBL" id="GAG35101.1"/>
    </source>
</evidence>
<dbReference type="InterPro" id="IPR025669">
    <property type="entry name" value="AAA_dom"/>
</dbReference>
<organism evidence="2">
    <name type="scientific">marine sediment metagenome</name>
    <dbReference type="NCBI Taxonomy" id="412755"/>
    <lineage>
        <taxon>unclassified sequences</taxon>
        <taxon>metagenomes</taxon>
        <taxon>ecological metagenomes</taxon>
    </lineage>
</organism>
<dbReference type="Gene3D" id="3.40.50.300">
    <property type="entry name" value="P-loop containing nucleotide triphosphate hydrolases"/>
    <property type="match status" value="1"/>
</dbReference>
<name>X0YE56_9ZZZZ</name>
<gene>
    <name evidence="2" type="ORF">S01H1_67003</name>
</gene>
<dbReference type="InterPro" id="IPR027417">
    <property type="entry name" value="P-loop_NTPase"/>
</dbReference>
<dbReference type="InterPro" id="IPR050678">
    <property type="entry name" value="DNA_Partitioning_ATPase"/>
</dbReference>
<dbReference type="Pfam" id="PF13614">
    <property type="entry name" value="AAA_31"/>
    <property type="match status" value="1"/>
</dbReference>
<dbReference type="PANTHER" id="PTHR13696:SF52">
    <property type="entry name" value="PARA FAMILY PROTEIN CT_582"/>
    <property type="match status" value="1"/>
</dbReference>
<feature type="non-terminal residue" evidence="2">
    <location>
        <position position="1"/>
    </location>
</feature>
<dbReference type="SUPFAM" id="SSF52540">
    <property type="entry name" value="P-loop containing nucleoside triphosphate hydrolases"/>
    <property type="match status" value="1"/>
</dbReference>
<accession>X0YE56</accession>